<organism evidence="11 13">
    <name type="scientific">Dracunculus medinensis</name>
    <name type="common">Guinea worm</name>
    <dbReference type="NCBI Taxonomy" id="318479"/>
    <lineage>
        <taxon>Eukaryota</taxon>
        <taxon>Metazoa</taxon>
        <taxon>Ecdysozoa</taxon>
        <taxon>Nematoda</taxon>
        <taxon>Chromadorea</taxon>
        <taxon>Rhabditida</taxon>
        <taxon>Spirurina</taxon>
        <taxon>Dracunculoidea</taxon>
        <taxon>Dracunculidae</taxon>
        <taxon>Dracunculus</taxon>
    </lineage>
</organism>
<evidence type="ECO:0000313" key="12">
    <source>
        <dbReference type="Proteomes" id="UP000274756"/>
    </source>
</evidence>
<evidence type="ECO:0000256" key="8">
    <source>
        <dbReference type="ARBA" id="ARBA00023242"/>
    </source>
</evidence>
<dbReference type="AlphaFoldDB" id="A0A0N4UHB1"/>
<keyword evidence="5" id="KW-0698">rRNA processing</keyword>
<dbReference type="GO" id="GO:0016075">
    <property type="term" value="P:rRNA catabolic process"/>
    <property type="evidence" value="ECO:0007669"/>
    <property type="project" value="TreeGrafter"/>
</dbReference>
<reference evidence="13" key="1">
    <citation type="submission" date="2017-02" db="UniProtKB">
        <authorList>
            <consortium name="WormBaseParasite"/>
        </authorList>
    </citation>
    <scope>IDENTIFICATION</scope>
</reference>
<evidence type="ECO:0000256" key="7">
    <source>
        <dbReference type="ARBA" id="ARBA00022884"/>
    </source>
</evidence>
<dbReference type="GO" id="GO:0071051">
    <property type="term" value="P:poly(A)-dependent snoRNA 3'-end processing"/>
    <property type="evidence" value="ECO:0007669"/>
    <property type="project" value="TreeGrafter"/>
</dbReference>
<dbReference type="GO" id="GO:0000176">
    <property type="term" value="C:nuclear exosome (RNase complex)"/>
    <property type="evidence" value="ECO:0007669"/>
    <property type="project" value="TreeGrafter"/>
</dbReference>
<dbReference type="STRING" id="318479.A0A0N4UHB1"/>
<evidence type="ECO:0000256" key="5">
    <source>
        <dbReference type="ARBA" id="ARBA00022552"/>
    </source>
</evidence>
<proteinExistence type="inferred from homology"/>
<dbReference type="InterPro" id="IPR050080">
    <property type="entry name" value="RNase_PH"/>
</dbReference>
<name>A0A0N4UHB1_DRAME</name>
<dbReference type="GO" id="GO:0006364">
    <property type="term" value="P:rRNA processing"/>
    <property type="evidence" value="ECO:0007669"/>
    <property type="project" value="UniProtKB-KW"/>
</dbReference>
<dbReference type="GO" id="GO:0000177">
    <property type="term" value="C:cytoplasmic exosome (RNase complex)"/>
    <property type="evidence" value="ECO:0007669"/>
    <property type="project" value="TreeGrafter"/>
</dbReference>
<dbReference type="PANTHER" id="PTHR11953:SF2">
    <property type="entry name" value="EXOSOME COMPLEX COMPONENT MTR3"/>
    <property type="match status" value="1"/>
</dbReference>
<evidence type="ECO:0000259" key="9">
    <source>
        <dbReference type="Pfam" id="PF01138"/>
    </source>
</evidence>
<evidence type="ECO:0000256" key="3">
    <source>
        <dbReference type="ARBA" id="ARBA00006678"/>
    </source>
</evidence>
<dbReference type="Pfam" id="PF01138">
    <property type="entry name" value="RNase_PH"/>
    <property type="match status" value="1"/>
</dbReference>
<protein>
    <submittedName>
        <fullName evidence="13">RNase_PH domain-containing protein</fullName>
    </submittedName>
</protein>
<evidence type="ECO:0000256" key="6">
    <source>
        <dbReference type="ARBA" id="ARBA00022835"/>
    </source>
</evidence>
<dbReference type="Proteomes" id="UP000274756">
    <property type="component" value="Unassembled WGS sequence"/>
</dbReference>
<dbReference type="GO" id="GO:0034475">
    <property type="term" value="P:U4 snRNA 3'-end processing"/>
    <property type="evidence" value="ECO:0007669"/>
    <property type="project" value="TreeGrafter"/>
</dbReference>
<dbReference type="SUPFAM" id="SSF54211">
    <property type="entry name" value="Ribosomal protein S5 domain 2-like"/>
    <property type="match status" value="1"/>
</dbReference>
<dbReference type="GO" id="GO:0003723">
    <property type="term" value="F:RNA binding"/>
    <property type="evidence" value="ECO:0007669"/>
    <property type="project" value="UniProtKB-KW"/>
</dbReference>
<reference evidence="10 12" key="2">
    <citation type="submission" date="2018-11" db="EMBL/GenBank/DDBJ databases">
        <authorList>
            <consortium name="Pathogen Informatics"/>
        </authorList>
    </citation>
    <scope>NUCLEOTIDE SEQUENCE [LARGE SCALE GENOMIC DNA]</scope>
</reference>
<dbReference type="Proteomes" id="UP000038040">
    <property type="component" value="Unplaced"/>
</dbReference>
<keyword evidence="8" id="KW-0539">Nucleus</keyword>
<dbReference type="InterPro" id="IPR027408">
    <property type="entry name" value="PNPase/RNase_PH_dom_sf"/>
</dbReference>
<evidence type="ECO:0000313" key="11">
    <source>
        <dbReference type="Proteomes" id="UP000038040"/>
    </source>
</evidence>
<dbReference type="PANTHER" id="PTHR11953">
    <property type="entry name" value="EXOSOME COMPLEX COMPONENT"/>
    <property type="match status" value="1"/>
</dbReference>
<keyword evidence="12" id="KW-1185">Reference proteome</keyword>
<dbReference type="SUPFAM" id="SSF55666">
    <property type="entry name" value="Ribonuclease PH domain 2-like"/>
    <property type="match status" value="1"/>
</dbReference>
<dbReference type="InterPro" id="IPR001247">
    <property type="entry name" value="ExoRNase_PH_dom1"/>
</dbReference>
<dbReference type="GO" id="GO:0005730">
    <property type="term" value="C:nucleolus"/>
    <property type="evidence" value="ECO:0007669"/>
    <property type="project" value="TreeGrafter"/>
</dbReference>
<keyword evidence="7" id="KW-0694">RNA-binding</keyword>
<comment type="similarity">
    <text evidence="3">Belongs to the RNase PH family.</text>
</comment>
<dbReference type="InterPro" id="IPR036345">
    <property type="entry name" value="ExoRNase_PH_dom2_sf"/>
</dbReference>
<comment type="subcellular location">
    <subcellularLocation>
        <location evidence="2">Cytoplasm</location>
    </subcellularLocation>
    <subcellularLocation>
        <location evidence="1">Nucleus</location>
    </subcellularLocation>
</comment>
<keyword evidence="6" id="KW-0271">Exosome</keyword>
<gene>
    <name evidence="10" type="ORF">DME_LOCUS9756</name>
</gene>
<dbReference type="GO" id="GO:0071028">
    <property type="term" value="P:nuclear mRNA surveillance"/>
    <property type="evidence" value="ECO:0007669"/>
    <property type="project" value="TreeGrafter"/>
</dbReference>
<dbReference type="Gene3D" id="3.30.230.70">
    <property type="entry name" value="GHMP Kinase, N-terminal domain"/>
    <property type="match status" value="1"/>
</dbReference>
<feature type="domain" description="Exoribonuclease phosphorolytic" evidence="9">
    <location>
        <begin position="2"/>
        <end position="108"/>
    </location>
</feature>
<dbReference type="InterPro" id="IPR020568">
    <property type="entry name" value="Ribosomal_Su5_D2-typ_SF"/>
</dbReference>
<sequence>MKTGVLETQEGSSFVELGTTRVTAIVDGPKQAIKNVDVHSLEGTVRVIVNNGSGIDHLLQSAMRSLICLNQFPKAQIDIEITVLEDDGGVLAASLMAASLALCHSGIPTLDICLAAHVAITTDDYIIVDPFKKDMTSNDCLSVTVGIMPSLNQVICYQQSGISSREQLSKAFSTALTAAFHLYKIFCDALRVSQQT</sequence>
<dbReference type="OrthoDB" id="2504340at2759"/>
<evidence type="ECO:0000256" key="2">
    <source>
        <dbReference type="ARBA" id="ARBA00004496"/>
    </source>
</evidence>
<evidence type="ECO:0000313" key="10">
    <source>
        <dbReference type="EMBL" id="VDN59783.1"/>
    </source>
</evidence>
<accession>A0A0N4UHB1</accession>
<evidence type="ECO:0000256" key="4">
    <source>
        <dbReference type="ARBA" id="ARBA00022490"/>
    </source>
</evidence>
<evidence type="ECO:0000313" key="13">
    <source>
        <dbReference type="WBParaSite" id="DME_0000692401-mRNA-1"/>
    </source>
</evidence>
<dbReference type="WBParaSite" id="DME_0000692401-mRNA-1">
    <property type="protein sequence ID" value="DME_0000692401-mRNA-1"/>
    <property type="gene ID" value="DME_0000692401"/>
</dbReference>
<evidence type="ECO:0000256" key="1">
    <source>
        <dbReference type="ARBA" id="ARBA00004123"/>
    </source>
</evidence>
<keyword evidence="4" id="KW-0963">Cytoplasm</keyword>
<dbReference type="EMBL" id="UYYG01001190">
    <property type="protein sequence ID" value="VDN59783.1"/>
    <property type="molecule type" value="Genomic_DNA"/>
</dbReference>